<feature type="transmembrane region" description="Helical" evidence="6">
    <location>
        <begin position="233"/>
        <end position="254"/>
    </location>
</feature>
<organism evidence="8 9">
    <name type="scientific">Coniochaeta hoffmannii</name>
    <dbReference type="NCBI Taxonomy" id="91930"/>
    <lineage>
        <taxon>Eukaryota</taxon>
        <taxon>Fungi</taxon>
        <taxon>Dikarya</taxon>
        <taxon>Ascomycota</taxon>
        <taxon>Pezizomycotina</taxon>
        <taxon>Sordariomycetes</taxon>
        <taxon>Sordariomycetidae</taxon>
        <taxon>Coniochaetales</taxon>
        <taxon>Coniochaetaceae</taxon>
        <taxon>Coniochaeta</taxon>
    </lineage>
</organism>
<dbReference type="Pfam" id="PF01490">
    <property type="entry name" value="Aa_trans"/>
    <property type="match status" value="2"/>
</dbReference>
<reference evidence="8" key="1">
    <citation type="submission" date="2022-07" db="EMBL/GenBank/DDBJ databases">
        <title>Fungi with potential for degradation of polypropylene.</title>
        <authorList>
            <person name="Gostincar C."/>
        </authorList>
    </citation>
    <scope>NUCLEOTIDE SEQUENCE</scope>
    <source>
        <strain evidence="8">EXF-13287</strain>
    </source>
</reference>
<dbReference type="InterPro" id="IPR013057">
    <property type="entry name" value="AA_transpt_TM"/>
</dbReference>
<feature type="transmembrane region" description="Helical" evidence="6">
    <location>
        <begin position="126"/>
        <end position="146"/>
    </location>
</feature>
<keyword evidence="9" id="KW-1185">Reference proteome</keyword>
<comment type="subcellular location">
    <subcellularLocation>
        <location evidence="1">Membrane</location>
        <topology evidence="1">Multi-pass membrane protein</topology>
    </subcellularLocation>
</comment>
<dbReference type="GO" id="GO:0016020">
    <property type="term" value="C:membrane"/>
    <property type="evidence" value="ECO:0007669"/>
    <property type="project" value="UniProtKB-SubCell"/>
</dbReference>
<dbReference type="GO" id="GO:0015179">
    <property type="term" value="F:L-amino acid transmembrane transporter activity"/>
    <property type="evidence" value="ECO:0007669"/>
    <property type="project" value="TreeGrafter"/>
</dbReference>
<sequence>MPSTEVDNTEAKAGMSADKAGVKPTVAFRPQDRALYDSKVTLEEYMYYASKTRAEEDANAAQEPKTTLRDILFPSGGKAHLASTESTGALDQLKDVNLNKAENRTAVSALEWTNASRALRSASAAAAFYLITTDILGPFGVGFALGTMGWGQGIALFTVFGACAGCSGYLLWKVFLHVDSYEFAARNYGDLAFRIWGRWFRHVFNVLQVIQLTLSVGLIVISNGQSISQVSKFRLCYIVCCLIWALAGFVVGQIRTLNKLGLLANWAILINLFIMFISMGVMAELQHPRDFLKAMWGAQLFIYVCYMVYGCYVYFWQGQYANQISYQGLSPYAWQTVCNVLAVVSGIIAAVLYGNIGIKVVYNNVLVELLHAPPLYTRQGKVLWAAIVPLYWSVAFVLAAAIPDFFGLVSVTAAVCAVQFTYTFPALLGLGLFVKRGAMVGEPGFDPATGEVRRRDSGVRRFARGFFGKYLWLNVVLLVYMLGSLAVSGLGSYSAISSLISAFKTPQVTAFRCRSPLEG</sequence>
<evidence type="ECO:0000259" key="7">
    <source>
        <dbReference type="Pfam" id="PF01490"/>
    </source>
</evidence>
<feature type="transmembrane region" description="Helical" evidence="6">
    <location>
        <begin position="382"/>
        <end position="402"/>
    </location>
</feature>
<proteinExistence type="inferred from homology"/>
<protein>
    <submittedName>
        <fullName evidence="8">N amino acid transport system protein</fullName>
    </submittedName>
</protein>
<feature type="transmembrane region" description="Helical" evidence="6">
    <location>
        <begin position="153"/>
        <end position="172"/>
    </location>
</feature>
<feature type="transmembrane region" description="Helical" evidence="6">
    <location>
        <begin position="408"/>
        <end position="434"/>
    </location>
</feature>
<evidence type="ECO:0000256" key="2">
    <source>
        <dbReference type="ARBA" id="ARBA00008066"/>
    </source>
</evidence>
<dbReference type="PANTHER" id="PTHR22950:SF461">
    <property type="entry name" value="AMINO ACID TRANSPORTER TRANSMEMBRANE DOMAIN-CONTAINING PROTEIN"/>
    <property type="match status" value="1"/>
</dbReference>
<evidence type="ECO:0000256" key="4">
    <source>
        <dbReference type="ARBA" id="ARBA00022989"/>
    </source>
</evidence>
<feature type="domain" description="Amino acid transporter transmembrane" evidence="7">
    <location>
        <begin position="122"/>
        <end position="279"/>
    </location>
</feature>
<name>A0AA38R597_9PEZI</name>
<feature type="transmembrane region" description="Helical" evidence="6">
    <location>
        <begin position="260"/>
        <end position="282"/>
    </location>
</feature>
<dbReference type="PANTHER" id="PTHR22950">
    <property type="entry name" value="AMINO ACID TRANSPORTER"/>
    <property type="match status" value="1"/>
</dbReference>
<keyword evidence="5 6" id="KW-0472">Membrane</keyword>
<dbReference type="AlphaFoldDB" id="A0AA38R597"/>
<evidence type="ECO:0000256" key="6">
    <source>
        <dbReference type="SAM" id="Phobius"/>
    </source>
</evidence>
<gene>
    <name evidence="8" type="ORF">NKR19_g8795</name>
</gene>
<feature type="transmembrane region" description="Helical" evidence="6">
    <location>
        <begin position="470"/>
        <end position="496"/>
    </location>
</feature>
<evidence type="ECO:0000256" key="3">
    <source>
        <dbReference type="ARBA" id="ARBA00022692"/>
    </source>
</evidence>
<feature type="transmembrane region" description="Helical" evidence="6">
    <location>
        <begin position="332"/>
        <end position="353"/>
    </location>
</feature>
<feature type="transmembrane region" description="Helical" evidence="6">
    <location>
        <begin position="294"/>
        <end position="316"/>
    </location>
</feature>
<comment type="caution">
    <text evidence="8">The sequence shown here is derived from an EMBL/GenBank/DDBJ whole genome shotgun (WGS) entry which is preliminary data.</text>
</comment>
<evidence type="ECO:0000313" key="8">
    <source>
        <dbReference type="EMBL" id="KAJ9134070.1"/>
    </source>
</evidence>
<evidence type="ECO:0000256" key="5">
    <source>
        <dbReference type="ARBA" id="ARBA00023136"/>
    </source>
</evidence>
<dbReference type="EMBL" id="JANBVN010000189">
    <property type="protein sequence ID" value="KAJ9134070.1"/>
    <property type="molecule type" value="Genomic_DNA"/>
</dbReference>
<evidence type="ECO:0000313" key="9">
    <source>
        <dbReference type="Proteomes" id="UP001174691"/>
    </source>
</evidence>
<comment type="similarity">
    <text evidence="2">Belongs to the amino acid/polyamine transporter 2 family.</text>
</comment>
<keyword evidence="3 6" id="KW-0812">Transmembrane</keyword>
<accession>A0AA38R597</accession>
<evidence type="ECO:0000256" key="1">
    <source>
        <dbReference type="ARBA" id="ARBA00004141"/>
    </source>
</evidence>
<feature type="domain" description="Amino acid transporter transmembrane" evidence="7">
    <location>
        <begin position="281"/>
        <end position="433"/>
    </location>
</feature>
<dbReference type="Proteomes" id="UP001174691">
    <property type="component" value="Unassembled WGS sequence"/>
</dbReference>
<keyword evidence="4 6" id="KW-1133">Transmembrane helix</keyword>